<dbReference type="SUPFAM" id="SSF53901">
    <property type="entry name" value="Thiolase-like"/>
    <property type="match status" value="1"/>
</dbReference>
<name>A0ABX1ZZY9_9MICO</name>
<protein>
    <submittedName>
        <fullName evidence="6">Alkylresorcinol/alkylpyrone synthase</fullName>
    </submittedName>
</protein>
<evidence type="ECO:0000313" key="6">
    <source>
        <dbReference type="EMBL" id="NOV96158.1"/>
    </source>
</evidence>
<accession>A0ABX1ZZY9</accession>
<dbReference type="InterPro" id="IPR016039">
    <property type="entry name" value="Thiolase-like"/>
</dbReference>
<organism evidence="6 7">
    <name type="scientific">Isoptericola halotolerans</name>
    <dbReference type="NCBI Taxonomy" id="300560"/>
    <lineage>
        <taxon>Bacteria</taxon>
        <taxon>Bacillati</taxon>
        <taxon>Actinomycetota</taxon>
        <taxon>Actinomycetes</taxon>
        <taxon>Micrococcales</taxon>
        <taxon>Promicromonosporaceae</taxon>
        <taxon>Isoptericola</taxon>
    </lineage>
</organism>
<evidence type="ECO:0000259" key="5">
    <source>
        <dbReference type="Pfam" id="PF02797"/>
    </source>
</evidence>
<gene>
    <name evidence="6" type="ORF">HDG69_000711</name>
</gene>
<feature type="domain" description="Chalcone/stilbene synthase N-terminal" evidence="4">
    <location>
        <begin position="3"/>
        <end position="201"/>
    </location>
</feature>
<dbReference type="InterPro" id="IPR011141">
    <property type="entry name" value="Polyketide_synthase_type-III"/>
</dbReference>
<keyword evidence="7" id="KW-1185">Reference proteome</keyword>
<evidence type="ECO:0000256" key="3">
    <source>
        <dbReference type="ARBA" id="ARBA00023315"/>
    </source>
</evidence>
<keyword evidence="2" id="KW-0808">Transferase</keyword>
<dbReference type="InterPro" id="IPR001099">
    <property type="entry name" value="Chalcone/stilbene_synt_N"/>
</dbReference>
<proteinExistence type="inferred from homology"/>
<evidence type="ECO:0000313" key="7">
    <source>
        <dbReference type="Proteomes" id="UP000757540"/>
    </source>
</evidence>
<dbReference type="EMBL" id="JABEZU010000001">
    <property type="protein sequence ID" value="NOV96158.1"/>
    <property type="molecule type" value="Genomic_DNA"/>
</dbReference>
<dbReference type="PANTHER" id="PTHR11877">
    <property type="entry name" value="HYDROXYMETHYLGLUTARYL-COA SYNTHASE"/>
    <property type="match status" value="1"/>
</dbReference>
<dbReference type="Gene3D" id="3.40.47.10">
    <property type="match status" value="2"/>
</dbReference>
<evidence type="ECO:0000256" key="1">
    <source>
        <dbReference type="ARBA" id="ARBA00005531"/>
    </source>
</evidence>
<reference evidence="6 7" key="1">
    <citation type="submission" date="2020-05" db="EMBL/GenBank/DDBJ databases">
        <title>Genomic Encyclopedia of Type Strains, Phase III (KMG-III): the genomes of soil and plant-associated and newly described type strains.</title>
        <authorList>
            <person name="Whitman W."/>
        </authorList>
    </citation>
    <scope>NUCLEOTIDE SEQUENCE [LARGE SCALE GENOMIC DNA]</scope>
    <source>
        <strain evidence="6 7">KCTC 19046</strain>
    </source>
</reference>
<sequence>MSHVLAVAPALPPDVYPQQQISDVIVPLLAPEGPRRRLAHRVHAASGVTTRHLALPIDEYEDLTSFGDANAHFVRVGTDLAEQACRAALADADVAPDEIDLVFFTSVTGIGAPSLDAALVHRLGLRPDVRRVPSFGLGCAGGAAGLAHLHEHLVGHRDRLALLVSVELCSLTFQRDDTSTANLVSSGLFGDGASAVVVAGDDVEPRSAAGPRLVGTRSHLYPGTAHALGWDVRDTGFGIVLSPELPDLLGAHLAGDVKDLLAPQGLTADDVGTWVVHAGGPKVVDAVRGALDLPESAVARTRATLAAEGNLSSSSVLHVLAATLADGEPAPGEWAVLMAFGPGVATELVLLRGREEAAA</sequence>
<evidence type="ECO:0000259" key="4">
    <source>
        <dbReference type="Pfam" id="PF00195"/>
    </source>
</evidence>
<comment type="similarity">
    <text evidence="1">Belongs to the thiolase-like superfamily. Chalcone/stilbene synthases family.</text>
</comment>
<dbReference type="Proteomes" id="UP000757540">
    <property type="component" value="Unassembled WGS sequence"/>
</dbReference>
<keyword evidence="3" id="KW-0012">Acyltransferase</keyword>
<dbReference type="RefSeq" id="WP_171782386.1">
    <property type="nucleotide sequence ID" value="NZ_BAAAML010000002.1"/>
</dbReference>
<feature type="domain" description="Chalcone/stilbene synthase C-terminal" evidence="5">
    <location>
        <begin position="217"/>
        <end position="353"/>
    </location>
</feature>
<dbReference type="InterPro" id="IPR012328">
    <property type="entry name" value="Chalcone/stilbene_synt_C"/>
</dbReference>
<dbReference type="Pfam" id="PF02797">
    <property type="entry name" value="Chal_sti_synt_C"/>
    <property type="match status" value="1"/>
</dbReference>
<dbReference type="PIRSF" id="PIRSF000451">
    <property type="entry name" value="PKS_III"/>
    <property type="match status" value="1"/>
</dbReference>
<dbReference type="Pfam" id="PF00195">
    <property type="entry name" value="Chal_sti_synt_N"/>
    <property type="match status" value="1"/>
</dbReference>
<dbReference type="CDD" id="cd00831">
    <property type="entry name" value="CHS_like"/>
    <property type="match status" value="1"/>
</dbReference>
<comment type="caution">
    <text evidence="6">The sequence shown here is derived from an EMBL/GenBank/DDBJ whole genome shotgun (WGS) entry which is preliminary data.</text>
</comment>
<evidence type="ECO:0000256" key="2">
    <source>
        <dbReference type="ARBA" id="ARBA00022679"/>
    </source>
</evidence>
<dbReference type="PANTHER" id="PTHR11877:SF99">
    <property type="entry name" value="1,3,6,8-TETRAHYDROXYNAPHTHALENE SYNTHASE"/>
    <property type="match status" value="1"/>
</dbReference>